<name>A0A918R824_9FLAO</name>
<accession>A0A918R824</accession>
<dbReference type="SUPFAM" id="SSF53649">
    <property type="entry name" value="Alkaline phosphatase-like"/>
    <property type="match status" value="1"/>
</dbReference>
<dbReference type="EMBL" id="BMWZ01000005">
    <property type="protein sequence ID" value="GGZ86061.1"/>
    <property type="molecule type" value="Genomic_DNA"/>
</dbReference>
<protein>
    <submittedName>
        <fullName evidence="1">Uncharacterized protein</fullName>
    </submittedName>
</protein>
<sequence>MPTILSLADIESPNYLYGQAFLGEYKIEKKRNYIQSAADRFDKFTDVIRALRSKGFKYIRNYTPEQGYYLPVSYREHIPSMSELLELHKKEN</sequence>
<dbReference type="InterPro" id="IPR017850">
    <property type="entry name" value="Alkaline_phosphatase_core_sf"/>
</dbReference>
<proteinExistence type="predicted"/>
<reference evidence="1" key="2">
    <citation type="submission" date="2020-09" db="EMBL/GenBank/DDBJ databases">
        <authorList>
            <person name="Sun Q."/>
            <person name="Kim S."/>
        </authorList>
    </citation>
    <scope>NUCLEOTIDE SEQUENCE</scope>
    <source>
        <strain evidence="1">KCTC 12710</strain>
    </source>
</reference>
<evidence type="ECO:0000313" key="1">
    <source>
        <dbReference type="EMBL" id="GGZ86061.1"/>
    </source>
</evidence>
<keyword evidence="2" id="KW-1185">Reference proteome</keyword>
<comment type="caution">
    <text evidence="1">The sequence shown here is derived from an EMBL/GenBank/DDBJ whole genome shotgun (WGS) entry which is preliminary data.</text>
</comment>
<reference evidence="1" key="1">
    <citation type="journal article" date="2014" name="Int. J. Syst. Evol. Microbiol.">
        <title>Complete genome sequence of Corynebacterium casei LMG S-19264T (=DSM 44701T), isolated from a smear-ripened cheese.</title>
        <authorList>
            <consortium name="US DOE Joint Genome Institute (JGI-PGF)"/>
            <person name="Walter F."/>
            <person name="Albersmeier A."/>
            <person name="Kalinowski J."/>
            <person name="Ruckert C."/>
        </authorList>
    </citation>
    <scope>NUCLEOTIDE SEQUENCE</scope>
    <source>
        <strain evidence="1">KCTC 12710</strain>
    </source>
</reference>
<dbReference type="RefSeq" id="WP_189361250.1">
    <property type="nucleotide sequence ID" value="NZ_BMWZ01000005.1"/>
</dbReference>
<dbReference type="Gene3D" id="3.40.720.10">
    <property type="entry name" value="Alkaline Phosphatase, subunit A"/>
    <property type="match status" value="1"/>
</dbReference>
<evidence type="ECO:0000313" key="2">
    <source>
        <dbReference type="Proteomes" id="UP000636004"/>
    </source>
</evidence>
<organism evidence="1 2">
    <name type="scientific">Algibacter mikhailovii</name>
    <dbReference type="NCBI Taxonomy" id="425498"/>
    <lineage>
        <taxon>Bacteria</taxon>
        <taxon>Pseudomonadati</taxon>
        <taxon>Bacteroidota</taxon>
        <taxon>Flavobacteriia</taxon>
        <taxon>Flavobacteriales</taxon>
        <taxon>Flavobacteriaceae</taxon>
        <taxon>Algibacter</taxon>
    </lineage>
</organism>
<dbReference type="Proteomes" id="UP000636004">
    <property type="component" value="Unassembled WGS sequence"/>
</dbReference>
<gene>
    <name evidence="1" type="ORF">GCM10007028_25460</name>
</gene>
<dbReference type="AlphaFoldDB" id="A0A918R824"/>